<dbReference type="GO" id="GO:0016920">
    <property type="term" value="F:pyroglutamyl-peptidase activity"/>
    <property type="evidence" value="ECO:0007669"/>
    <property type="project" value="UniProtKB-EC"/>
</dbReference>
<feature type="active site" evidence="9 10">
    <location>
        <position position="95"/>
    </location>
</feature>
<evidence type="ECO:0000256" key="9">
    <source>
        <dbReference type="HAMAP-Rule" id="MF_00417"/>
    </source>
</evidence>
<evidence type="ECO:0000256" key="6">
    <source>
        <dbReference type="ARBA" id="ARBA00022670"/>
    </source>
</evidence>
<dbReference type="Gene3D" id="3.40.630.20">
    <property type="entry name" value="Peptidase C15, pyroglutamyl peptidase I-like"/>
    <property type="match status" value="1"/>
</dbReference>
<dbReference type="InterPro" id="IPR016125">
    <property type="entry name" value="Peptidase_C15-like"/>
</dbReference>
<evidence type="ECO:0000313" key="13">
    <source>
        <dbReference type="Proteomes" id="UP001214441"/>
    </source>
</evidence>
<dbReference type="CDD" id="cd00501">
    <property type="entry name" value="Peptidase_C15"/>
    <property type="match status" value="1"/>
</dbReference>
<dbReference type="InterPro" id="IPR033694">
    <property type="entry name" value="PGPEP1_Cys_AS"/>
</dbReference>
<name>A0ABT7ACW0_9ACTN</name>
<evidence type="ECO:0000256" key="3">
    <source>
        <dbReference type="ARBA" id="ARBA00004496"/>
    </source>
</evidence>
<dbReference type="PRINTS" id="PR00706">
    <property type="entry name" value="PYROGLUPTASE"/>
</dbReference>
<dbReference type="SUPFAM" id="SSF53182">
    <property type="entry name" value="Pyrrolidone carboxyl peptidase (pyroglutamate aminopeptidase)"/>
    <property type="match status" value="1"/>
</dbReference>
<evidence type="ECO:0000313" key="12">
    <source>
        <dbReference type="EMBL" id="MDJ1138448.1"/>
    </source>
</evidence>
<comment type="similarity">
    <text evidence="4 9">Belongs to the peptidase C15 family.</text>
</comment>
<evidence type="ECO:0000256" key="8">
    <source>
        <dbReference type="ARBA" id="ARBA00022807"/>
    </source>
</evidence>
<dbReference type="PROSITE" id="PS01333">
    <property type="entry name" value="PYRASE_GLU"/>
    <property type="match status" value="1"/>
</dbReference>
<dbReference type="RefSeq" id="WP_274039653.1">
    <property type="nucleotide sequence ID" value="NZ_JANCPR020000089.1"/>
</dbReference>
<dbReference type="PIRSF" id="PIRSF015592">
    <property type="entry name" value="Prld-crbxl_pptds"/>
    <property type="match status" value="1"/>
</dbReference>
<comment type="subunit">
    <text evidence="9">Homotetramer.</text>
</comment>
<dbReference type="InterPro" id="IPR029762">
    <property type="entry name" value="PGP-I_bact-type"/>
</dbReference>
<comment type="caution">
    <text evidence="12">The sequence shown here is derived from an EMBL/GenBank/DDBJ whole genome shotgun (WGS) entry which is preliminary data.</text>
</comment>
<reference evidence="12 13" key="1">
    <citation type="submission" date="2023-05" db="EMBL/GenBank/DDBJ databases">
        <title>Streptantibioticus silvisoli sp. nov., acidotolerant actinomycetes 1 from pine litter.</title>
        <authorList>
            <person name="Swiecimska M."/>
            <person name="Golinska P."/>
            <person name="Sangal V."/>
            <person name="Wachnowicz B."/>
            <person name="Goodfellow M."/>
        </authorList>
    </citation>
    <scope>NUCLEOTIDE SEQUENCE [LARGE SCALE GENOMIC DNA]</scope>
    <source>
        <strain evidence="12 13">DSM 42109</strain>
    </source>
</reference>
<organism evidence="12 13">
    <name type="scientific">Streptomyces iconiensis</name>
    <dbReference type="NCBI Taxonomy" id="1384038"/>
    <lineage>
        <taxon>Bacteria</taxon>
        <taxon>Bacillati</taxon>
        <taxon>Actinomycetota</taxon>
        <taxon>Actinomycetes</taxon>
        <taxon>Kitasatosporales</taxon>
        <taxon>Streptomycetaceae</taxon>
        <taxon>Streptomyces</taxon>
    </lineage>
</organism>
<evidence type="ECO:0000256" key="2">
    <source>
        <dbReference type="ARBA" id="ARBA00002280"/>
    </source>
</evidence>
<dbReference type="InterPro" id="IPR036440">
    <property type="entry name" value="Peptidase_C15-like_sf"/>
</dbReference>
<sequence>MSSSPSLIPPYSANPPTKVLVTGFEPFENEPANASWQAAQLLAERSLPGLDLTAVELSCVFGTALTELRAALTATSPDLVLCLGQAGGRPDLTVERVALNVDDARIPDNAGNQPVDEPIVPTGPAAYFSTLPVKACVAASREAGIPASVSQTAGTFVCNHVFYGLAHLIATELPGTRGGFVHTPCTPSLATAHTPARPSMSAHDMATGLAAMLTTAAHTTTDLRETGGATH</sequence>
<dbReference type="PROSITE" id="PS01334">
    <property type="entry name" value="PYRASE_CYS"/>
    <property type="match status" value="1"/>
</dbReference>
<dbReference type="EC" id="3.4.19.3" evidence="9"/>
<dbReference type="PANTHER" id="PTHR23402:SF1">
    <property type="entry name" value="PYROGLUTAMYL-PEPTIDASE I"/>
    <property type="match status" value="1"/>
</dbReference>
<dbReference type="InterPro" id="IPR000816">
    <property type="entry name" value="Peptidase_C15"/>
</dbReference>
<dbReference type="HAMAP" id="MF_00417">
    <property type="entry name" value="Pyrrolid_peptidase"/>
    <property type="match status" value="1"/>
</dbReference>
<evidence type="ECO:0000256" key="1">
    <source>
        <dbReference type="ARBA" id="ARBA00001770"/>
    </source>
</evidence>
<feature type="active site" evidence="9 11">
    <location>
        <position position="158"/>
    </location>
</feature>
<evidence type="ECO:0000256" key="11">
    <source>
        <dbReference type="PROSITE-ProRule" id="PRU10077"/>
    </source>
</evidence>
<keyword evidence="8 9" id="KW-0788">Thiol protease</keyword>
<evidence type="ECO:0000256" key="7">
    <source>
        <dbReference type="ARBA" id="ARBA00022801"/>
    </source>
</evidence>
<comment type="function">
    <text evidence="2 9">Removes 5-oxoproline from various penultimate amino acid residues except L-proline.</text>
</comment>
<dbReference type="PANTHER" id="PTHR23402">
    <property type="entry name" value="PROTEASE FAMILY C15 PYROGLUTAMYL-PEPTIDASE I-RELATED"/>
    <property type="match status" value="1"/>
</dbReference>
<dbReference type="Proteomes" id="UP001214441">
    <property type="component" value="Unassembled WGS sequence"/>
</dbReference>
<keyword evidence="5 9" id="KW-0963">Cytoplasm</keyword>
<protein>
    <recommendedName>
        <fullName evidence="9">Pyrrolidone-carboxylate peptidase</fullName>
        <ecNumber evidence="9">3.4.19.3</ecNumber>
    </recommendedName>
    <alternativeName>
        <fullName evidence="9">5-oxoprolyl-peptidase</fullName>
    </alternativeName>
    <alternativeName>
        <fullName evidence="9">Pyroglutamyl-peptidase I</fullName>
        <shortName evidence="9">PGP-I</shortName>
        <shortName evidence="9">Pyrase</shortName>
    </alternativeName>
</protein>
<evidence type="ECO:0000256" key="4">
    <source>
        <dbReference type="ARBA" id="ARBA00006641"/>
    </source>
</evidence>
<accession>A0ABT7ACW0</accession>
<dbReference type="InterPro" id="IPR033693">
    <property type="entry name" value="PGPEP1_Glu_AS"/>
</dbReference>
<proteinExistence type="inferred from homology"/>
<keyword evidence="6 9" id="KW-0645">Protease</keyword>
<gene>
    <name evidence="9 12" type="primary">pcp</name>
    <name evidence="12" type="ORF">NMN56_042125</name>
</gene>
<comment type="catalytic activity">
    <reaction evidence="1 9 10">
        <text>Release of an N-terminal pyroglutamyl group from a polypeptide, the second amino acid generally not being Pro.</text>
        <dbReference type="EC" id="3.4.19.3"/>
    </reaction>
</comment>
<evidence type="ECO:0000256" key="5">
    <source>
        <dbReference type="ARBA" id="ARBA00022490"/>
    </source>
</evidence>
<dbReference type="Pfam" id="PF01470">
    <property type="entry name" value="Peptidase_C15"/>
    <property type="match status" value="1"/>
</dbReference>
<dbReference type="EMBL" id="JANCPR020000089">
    <property type="protein sequence ID" value="MDJ1138448.1"/>
    <property type="molecule type" value="Genomic_DNA"/>
</dbReference>
<keyword evidence="13" id="KW-1185">Reference proteome</keyword>
<dbReference type="NCBIfam" id="TIGR00504">
    <property type="entry name" value="pyro_pdase"/>
    <property type="match status" value="1"/>
</dbReference>
<evidence type="ECO:0000256" key="10">
    <source>
        <dbReference type="PROSITE-ProRule" id="PRU10076"/>
    </source>
</evidence>
<dbReference type="NCBIfam" id="NF009676">
    <property type="entry name" value="PRK13197.1"/>
    <property type="match status" value="1"/>
</dbReference>
<comment type="subcellular location">
    <subcellularLocation>
        <location evidence="3 9">Cytoplasm</location>
    </subcellularLocation>
</comment>
<feature type="active site" evidence="9">
    <location>
        <position position="182"/>
    </location>
</feature>
<keyword evidence="7 9" id="KW-0378">Hydrolase</keyword>